<dbReference type="SMART" id="SM00642">
    <property type="entry name" value="Aamy"/>
    <property type="match status" value="1"/>
</dbReference>
<dbReference type="InterPro" id="IPR006047">
    <property type="entry name" value="GH13_cat_dom"/>
</dbReference>
<dbReference type="Proteomes" id="UP001247307">
    <property type="component" value="Unassembled WGS sequence"/>
</dbReference>
<dbReference type="AlphaFoldDB" id="A0AAE4C6C9"/>
<keyword evidence="4" id="KW-0378">Hydrolase</keyword>
<sequence length="557" mass="61252">MPPLSPAPWWADAVIYQVYPRSFADADGDGMGDLAGVTSKVPYLAELGVDAIWLSPFYVSPQNDGGYDVADFRDVDPRFGTLADFDALLAAAAERGIRIIVDLVPNHTSSEHAWFKEALASETGSAARARYIFRDGKGEDGSTPPNNWSSIFGGPAWTRTENADGTPGQWYLHLFDTSQPDLNWENPEVWAEFRDILRFWLDRGVAGFRVDVAHGMIKAEGLPDWDAKAGMIEGENDDPNHEGAPYFDQDGVHEVYRDWNAVLSEYDGDRMMVAEAWVPDAERLFAYVRPDEMQQAFNFGFLLAGWDAERMSENIEHTLENSARVGRPATWVLSNHDTVRHSARYGLADPTQYPRGISAEDEQPDGELGLARARAAALIELALPGSAYVWEGDELGLPEHTTLPAEVRQDPSFFRTNGAERGRDGCRVPMPWRADAPGYGFSDAEGPAAPWLPQPEAFAERAADRQVGVEGSVFELYRRAIALRRELGLGSAELSFSSLHDPARGVLSFDVAGVTVVANMGDDDVELEPHEPILASEEQFAGAATLPPNAAVWVRLS</sequence>
<dbReference type="GO" id="GO:0004556">
    <property type="term" value="F:alpha-amylase activity"/>
    <property type="evidence" value="ECO:0007669"/>
    <property type="project" value="TreeGrafter"/>
</dbReference>
<dbReference type="GO" id="GO:0004558">
    <property type="term" value="F:alpha-1,4-glucosidase activity"/>
    <property type="evidence" value="ECO:0007669"/>
    <property type="project" value="UniProtKB-EC"/>
</dbReference>
<reference evidence="4" key="1">
    <citation type="submission" date="2023-07" db="EMBL/GenBank/DDBJ databases">
        <title>Sequencing the genomes of 1000 actinobacteria strains.</title>
        <authorList>
            <person name="Klenk H.-P."/>
        </authorList>
    </citation>
    <scope>NUCLEOTIDE SEQUENCE</scope>
    <source>
        <strain evidence="4">DSM 13988</strain>
    </source>
</reference>
<dbReference type="GO" id="GO:0009313">
    <property type="term" value="P:oligosaccharide catabolic process"/>
    <property type="evidence" value="ECO:0007669"/>
    <property type="project" value="TreeGrafter"/>
</dbReference>
<keyword evidence="2" id="KW-0325">Glycoprotein</keyword>
<gene>
    <name evidence="4" type="ORF">J2S35_001388</name>
</gene>
<dbReference type="EMBL" id="JAVDUI010000001">
    <property type="protein sequence ID" value="MDR6892448.1"/>
    <property type="molecule type" value="Genomic_DNA"/>
</dbReference>
<protein>
    <submittedName>
        <fullName evidence="4">Alpha-glucosidase</fullName>
        <ecNumber evidence="4">3.2.1.20</ecNumber>
    </submittedName>
</protein>
<proteinExistence type="inferred from homology"/>
<evidence type="ECO:0000313" key="5">
    <source>
        <dbReference type="Proteomes" id="UP001247307"/>
    </source>
</evidence>
<keyword evidence="5" id="KW-1185">Reference proteome</keyword>
<dbReference type="CDD" id="cd11332">
    <property type="entry name" value="AmyAc_OligoGlu_TS"/>
    <property type="match status" value="1"/>
</dbReference>
<feature type="domain" description="Glycosyl hydrolase family 13 catalytic" evidence="3">
    <location>
        <begin position="17"/>
        <end position="427"/>
    </location>
</feature>
<dbReference type="RefSeq" id="WP_309851471.1">
    <property type="nucleotide sequence ID" value="NZ_BAAAIU010000003.1"/>
</dbReference>
<dbReference type="FunFam" id="3.90.400.10:FF:000001">
    <property type="entry name" value="Maltase A3, isoform A"/>
    <property type="match status" value="1"/>
</dbReference>
<comment type="similarity">
    <text evidence="1">Belongs to the glycosyl hydrolase 13 family.</text>
</comment>
<dbReference type="PANTHER" id="PTHR10357">
    <property type="entry name" value="ALPHA-AMYLASE FAMILY MEMBER"/>
    <property type="match status" value="1"/>
</dbReference>
<dbReference type="SUPFAM" id="SSF51445">
    <property type="entry name" value="(Trans)glycosidases"/>
    <property type="match status" value="1"/>
</dbReference>
<evidence type="ECO:0000256" key="2">
    <source>
        <dbReference type="ARBA" id="ARBA00023180"/>
    </source>
</evidence>
<dbReference type="Gene3D" id="3.90.400.10">
    <property type="entry name" value="Oligo-1,6-glucosidase, Domain 2"/>
    <property type="match status" value="1"/>
</dbReference>
<dbReference type="EC" id="3.2.1.20" evidence="4"/>
<dbReference type="PANTHER" id="PTHR10357:SF179">
    <property type="entry name" value="NEUTRAL AND BASIC AMINO ACID TRANSPORT PROTEIN RBAT"/>
    <property type="match status" value="1"/>
</dbReference>
<evidence type="ECO:0000256" key="1">
    <source>
        <dbReference type="ARBA" id="ARBA00008061"/>
    </source>
</evidence>
<evidence type="ECO:0000259" key="3">
    <source>
        <dbReference type="SMART" id="SM00642"/>
    </source>
</evidence>
<dbReference type="Pfam" id="PF00128">
    <property type="entry name" value="Alpha-amylase"/>
    <property type="match status" value="1"/>
</dbReference>
<dbReference type="InterPro" id="IPR045857">
    <property type="entry name" value="O16G_dom_2"/>
</dbReference>
<evidence type="ECO:0000313" key="4">
    <source>
        <dbReference type="EMBL" id="MDR6892448.1"/>
    </source>
</evidence>
<dbReference type="InterPro" id="IPR017853">
    <property type="entry name" value="GH"/>
</dbReference>
<comment type="caution">
    <text evidence="4">The sequence shown here is derived from an EMBL/GenBank/DDBJ whole genome shotgun (WGS) entry which is preliminary data.</text>
</comment>
<keyword evidence="4" id="KW-0326">Glycosidase</keyword>
<name>A0AAE4C6C9_9MICC</name>
<organism evidence="4 5">
    <name type="scientific">Falsarthrobacter nasiphocae</name>
    <dbReference type="NCBI Taxonomy" id="189863"/>
    <lineage>
        <taxon>Bacteria</taxon>
        <taxon>Bacillati</taxon>
        <taxon>Actinomycetota</taxon>
        <taxon>Actinomycetes</taxon>
        <taxon>Micrococcales</taxon>
        <taxon>Micrococcaceae</taxon>
        <taxon>Falsarthrobacter</taxon>
    </lineage>
</organism>
<dbReference type="Gene3D" id="3.20.20.80">
    <property type="entry name" value="Glycosidases"/>
    <property type="match status" value="1"/>
</dbReference>
<accession>A0AAE4C6C9</accession>